<organism evidence="2">
    <name type="scientific">Sphingomonas psychrotolerans</name>
    <dbReference type="NCBI Taxonomy" id="1327635"/>
    <lineage>
        <taxon>Bacteria</taxon>
        <taxon>Pseudomonadati</taxon>
        <taxon>Pseudomonadota</taxon>
        <taxon>Alphaproteobacteria</taxon>
        <taxon>Sphingomonadales</taxon>
        <taxon>Sphingomonadaceae</taxon>
        <taxon>Sphingomonas</taxon>
    </lineage>
</organism>
<gene>
    <name evidence="2" type="ORF">MZO42_05815</name>
</gene>
<dbReference type="CDD" id="cd00009">
    <property type="entry name" value="AAA"/>
    <property type="match status" value="1"/>
</dbReference>
<evidence type="ECO:0000313" key="2">
    <source>
        <dbReference type="EMBL" id="MDT8758207.1"/>
    </source>
</evidence>
<dbReference type="InterPro" id="IPR027417">
    <property type="entry name" value="P-loop_NTPase"/>
</dbReference>
<dbReference type="InterPro" id="IPR003593">
    <property type="entry name" value="AAA+_ATPase"/>
</dbReference>
<dbReference type="SMART" id="SM00382">
    <property type="entry name" value="AAA"/>
    <property type="match status" value="1"/>
</dbReference>
<dbReference type="InterPro" id="IPR049945">
    <property type="entry name" value="AAA_22"/>
</dbReference>
<dbReference type="Gene3D" id="3.40.50.300">
    <property type="entry name" value="P-loop containing nucleotide triphosphate hydrolases"/>
    <property type="match status" value="1"/>
</dbReference>
<sequence length="376" mass="41259">MYDDHYGLSGRPFQLTPDPRFWFDTATHRKAMAYLGYGLSQGEGFVVITGDPGVGKTTLMGHLLGEIDEQRLNVIKIVSTQLRPEDLLQTVCAGLEIDATGASKSAMLAAIEHGLHAVARDGRRTLLIIDEAQALPAESLEELRMLSNFQAGGHALLQIFLLGQPEFRLTLQDGKLEQLRQRVIAMHHLAPMDANELEPYLLHRLSLVGWRGKPRFTNDALTAMHRWSGGIPRRVNQLAGRVLLFGAVEHLDTFGAPELAAVIADLDNDSAAPAAAKRTAPIAEPLELRDIAPMSMGTPTPSAPAEARPLHRETLIVEDPVPVAEAPIDRRIAELEKQLQEQDAALRRVLTLLVDWVESGESERRPDLSSLRGHAA</sequence>
<protein>
    <submittedName>
        <fullName evidence="2">AAA family ATPase</fullName>
    </submittedName>
</protein>
<dbReference type="SUPFAM" id="SSF52540">
    <property type="entry name" value="P-loop containing nucleoside triphosphate hydrolases"/>
    <property type="match status" value="1"/>
</dbReference>
<dbReference type="InterPro" id="IPR052026">
    <property type="entry name" value="ExeA_AAA_ATPase_DNA-bind"/>
</dbReference>
<name>A0ABU3N360_9SPHN</name>
<dbReference type="PANTHER" id="PTHR35894:SF5">
    <property type="entry name" value="MU-LIKE PROPHAGE FLUMU DNA TRANSPOSITION PROTEIN B"/>
    <property type="match status" value="1"/>
</dbReference>
<feature type="domain" description="AAA+ ATPase" evidence="1">
    <location>
        <begin position="42"/>
        <end position="215"/>
    </location>
</feature>
<comment type="caution">
    <text evidence="2">The sequence shown here is derived from an EMBL/GenBank/DDBJ whole genome shotgun (WGS) entry which is preliminary data.</text>
</comment>
<dbReference type="PANTHER" id="PTHR35894">
    <property type="entry name" value="GENERAL SECRETION PATHWAY PROTEIN A-RELATED"/>
    <property type="match status" value="1"/>
</dbReference>
<dbReference type="EMBL" id="JALMLT010000001">
    <property type="protein sequence ID" value="MDT8758207.1"/>
    <property type="molecule type" value="Genomic_DNA"/>
</dbReference>
<reference evidence="2" key="1">
    <citation type="submission" date="2022-04" db="EMBL/GenBank/DDBJ databases">
        <title>Tomato heritable bacteria conferring resistance against bacterial wilt.</title>
        <authorList>
            <person name="Yin J."/>
        </authorList>
    </citation>
    <scope>NUCLEOTIDE SEQUENCE</scope>
    <source>
        <strain evidence="2">Cra20</strain>
    </source>
</reference>
<proteinExistence type="predicted"/>
<accession>A0ABU3N360</accession>
<dbReference type="Pfam" id="PF13401">
    <property type="entry name" value="AAA_22"/>
    <property type="match status" value="1"/>
</dbReference>
<evidence type="ECO:0000259" key="1">
    <source>
        <dbReference type="SMART" id="SM00382"/>
    </source>
</evidence>